<name>A0ABP5J2P3_9ACTN</name>
<reference evidence="2" key="1">
    <citation type="journal article" date="2019" name="Int. J. Syst. Evol. Microbiol.">
        <title>The Global Catalogue of Microorganisms (GCM) 10K type strain sequencing project: providing services to taxonomists for standard genome sequencing and annotation.</title>
        <authorList>
            <consortium name="The Broad Institute Genomics Platform"/>
            <consortium name="The Broad Institute Genome Sequencing Center for Infectious Disease"/>
            <person name="Wu L."/>
            <person name="Ma J."/>
        </authorList>
    </citation>
    <scope>NUCLEOTIDE SEQUENCE [LARGE SCALE GENOMIC DNA]</scope>
    <source>
        <strain evidence="2">JCM 15481</strain>
    </source>
</reference>
<dbReference type="Gene3D" id="3.40.50.300">
    <property type="entry name" value="P-loop containing nucleotide triphosphate hydrolases"/>
    <property type="match status" value="1"/>
</dbReference>
<evidence type="ECO:0000313" key="1">
    <source>
        <dbReference type="EMBL" id="GAA2111056.1"/>
    </source>
</evidence>
<dbReference type="InterPro" id="IPR027417">
    <property type="entry name" value="P-loop_NTPase"/>
</dbReference>
<dbReference type="EMBL" id="BAAAPF010000010">
    <property type="protein sequence ID" value="GAA2111056.1"/>
    <property type="molecule type" value="Genomic_DNA"/>
</dbReference>
<evidence type="ECO:0000313" key="2">
    <source>
        <dbReference type="Proteomes" id="UP001500443"/>
    </source>
</evidence>
<comment type="caution">
    <text evidence="1">The sequence shown here is derived from an EMBL/GenBank/DDBJ whole genome shotgun (WGS) entry which is preliminary data.</text>
</comment>
<protein>
    <recommendedName>
        <fullName evidence="3">ParA family protein</fullName>
    </recommendedName>
</protein>
<keyword evidence="2" id="KW-1185">Reference proteome</keyword>
<accession>A0ABP5J2P3</accession>
<organism evidence="1 2">
    <name type="scientific">Streptomyces synnematoformans</name>
    <dbReference type="NCBI Taxonomy" id="415721"/>
    <lineage>
        <taxon>Bacteria</taxon>
        <taxon>Bacillati</taxon>
        <taxon>Actinomycetota</taxon>
        <taxon>Actinomycetes</taxon>
        <taxon>Kitasatosporales</taxon>
        <taxon>Streptomycetaceae</taxon>
        <taxon>Streptomyces</taxon>
    </lineage>
</organism>
<proteinExistence type="predicted"/>
<dbReference type="SUPFAM" id="SSF52540">
    <property type="entry name" value="P-loop containing nucleoside triphosphate hydrolases"/>
    <property type="match status" value="1"/>
</dbReference>
<evidence type="ECO:0008006" key="3">
    <source>
        <dbReference type="Google" id="ProtNLM"/>
    </source>
</evidence>
<gene>
    <name evidence="1" type="ORF">GCM10009802_08530</name>
</gene>
<sequence>MRVHPVRAAGAARQGSKCARTAVALRDLSDDRGWPRIVPSMSFIATISPRSTGKSTITAWLLHALHERGYPVVGFDADESEQLYRWWEARPVGSYPFEVHKEASTRFHVEAPKKLPEGHIGAVDCGHLENHAGIGWSVLRVADLAIVACSATNSDVERMDELPMDFFINQVVPKRADKAKPKTWVLLCRVQPSSVVAPKGIRKTLVEDDWNVFTTEIPAIQKYASTAEGVPIHAAGSHFDELVTEMEQRGLIKK</sequence>
<dbReference type="Proteomes" id="UP001500443">
    <property type="component" value="Unassembled WGS sequence"/>
</dbReference>